<feature type="transmembrane region" description="Helical" evidence="13">
    <location>
        <begin position="36"/>
        <end position="59"/>
    </location>
</feature>
<comment type="subcellular location">
    <subcellularLocation>
        <location evidence="1">Cell inner membrane</location>
        <topology evidence="1">Multi-pass membrane protein</topology>
    </subcellularLocation>
</comment>
<evidence type="ECO:0000256" key="9">
    <source>
        <dbReference type="ARBA" id="ARBA00022989"/>
    </source>
</evidence>
<dbReference type="Proteomes" id="UP000242857">
    <property type="component" value="Unassembled WGS sequence"/>
</dbReference>
<dbReference type="InterPro" id="IPR003838">
    <property type="entry name" value="ABC3_permease_C"/>
</dbReference>
<feature type="transmembrane region" description="Helical" evidence="13">
    <location>
        <begin position="234"/>
        <end position="260"/>
    </location>
</feature>
<reference evidence="17" key="1">
    <citation type="submission" date="2016-11" db="EMBL/GenBank/DDBJ databases">
        <authorList>
            <person name="Varghese N."/>
            <person name="Submissions S."/>
        </authorList>
    </citation>
    <scope>NUCLEOTIDE SEQUENCE [LARGE SCALE GENOMIC DNA]</scope>
    <source>
        <strain evidence="17">DSM 14834</strain>
    </source>
</reference>
<dbReference type="InterPro" id="IPR047590">
    <property type="entry name" value="FtsX_proteobact-type"/>
</dbReference>
<evidence type="ECO:0000256" key="4">
    <source>
        <dbReference type="ARBA" id="ARBA00021907"/>
    </source>
</evidence>
<evidence type="ECO:0000256" key="1">
    <source>
        <dbReference type="ARBA" id="ARBA00004429"/>
    </source>
</evidence>
<evidence type="ECO:0000256" key="7">
    <source>
        <dbReference type="ARBA" id="ARBA00022618"/>
    </source>
</evidence>
<accession>A0A1M4TZM4</accession>
<keyword evidence="8 13" id="KW-0812">Transmembrane</keyword>
<keyword evidence="11 12" id="KW-0131">Cell cycle</keyword>
<evidence type="ECO:0000256" key="13">
    <source>
        <dbReference type="SAM" id="Phobius"/>
    </source>
</evidence>
<dbReference type="PANTHER" id="PTHR47755">
    <property type="entry name" value="CELL DIVISION PROTEIN FTSX"/>
    <property type="match status" value="1"/>
</dbReference>
<dbReference type="Pfam" id="PF02687">
    <property type="entry name" value="FtsX"/>
    <property type="match status" value="1"/>
</dbReference>
<dbReference type="NCBIfam" id="TIGR00439">
    <property type="entry name" value="FtsX_Gneg"/>
    <property type="match status" value="1"/>
</dbReference>
<evidence type="ECO:0000256" key="5">
    <source>
        <dbReference type="ARBA" id="ARBA00022475"/>
    </source>
</evidence>
<keyword evidence="10 12" id="KW-0472">Membrane</keyword>
<sequence length="316" mass="33806">MPEPLTEHPAGRVRTWLAHHGFSIVASLGRLVQRPLASLLTITVMALALTLPAALGLALENLARLQGSVQASHDVTVFLVPGTPAAQVEALVARLRARTDVQQVQRVSPGQALDHLRREPDFAAAIDALGEEAARAALPEVLHLVPRGDASTLVASVQVLPGVERVQYDAVWQQRLQHWLALGTRLVQVLAVLLGLGAVLVVGNTVRLDIQARSEEISVLLMLGASEGFVRRPFLYLGLWYGLAAGALALALLRVIGILVQPPLDALAASYGSRFTLQGPALPDSLALLLVAMLLGWLGALLAVGRHLRENRPMEE</sequence>
<dbReference type="Gene3D" id="3.30.70.3040">
    <property type="match status" value="1"/>
</dbReference>
<evidence type="ECO:0000259" key="14">
    <source>
        <dbReference type="Pfam" id="PF02687"/>
    </source>
</evidence>
<feature type="transmembrane region" description="Helical" evidence="13">
    <location>
        <begin position="286"/>
        <end position="304"/>
    </location>
</feature>
<evidence type="ECO:0000256" key="2">
    <source>
        <dbReference type="ARBA" id="ARBA00007379"/>
    </source>
</evidence>
<evidence type="ECO:0000256" key="3">
    <source>
        <dbReference type="ARBA" id="ARBA00011160"/>
    </source>
</evidence>
<dbReference type="PIRSF" id="PIRSF003097">
    <property type="entry name" value="FtsX"/>
    <property type="match status" value="1"/>
</dbReference>
<organism evidence="16 17">
    <name type="scientific">Thermomonas hydrothermalis</name>
    <dbReference type="NCBI Taxonomy" id="213588"/>
    <lineage>
        <taxon>Bacteria</taxon>
        <taxon>Pseudomonadati</taxon>
        <taxon>Pseudomonadota</taxon>
        <taxon>Gammaproteobacteria</taxon>
        <taxon>Lysobacterales</taxon>
        <taxon>Lysobacteraceae</taxon>
        <taxon>Thermomonas</taxon>
    </lineage>
</organism>
<proteinExistence type="inferred from homology"/>
<comment type="subunit">
    <text evidence="3">Forms a membrane-associated complex with FtsE.</text>
</comment>
<comment type="similarity">
    <text evidence="2 12">Belongs to the ABC-4 integral membrane protein family. FtsX subfamily.</text>
</comment>
<evidence type="ECO:0000256" key="8">
    <source>
        <dbReference type="ARBA" id="ARBA00022692"/>
    </source>
</evidence>
<dbReference type="GO" id="GO:0005886">
    <property type="term" value="C:plasma membrane"/>
    <property type="evidence" value="ECO:0007669"/>
    <property type="project" value="UniProtKB-SubCell"/>
</dbReference>
<evidence type="ECO:0000256" key="11">
    <source>
        <dbReference type="ARBA" id="ARBA00023306"/>
    </source>
</evidence>
<dbReference type="RefSeq" id="WP_072755113.1">
    <property type="nucleotide sequence ID" value="NZ_FQUK01000006.1"/>
</dbReference>
<dbReference type="Pfam" id="PF18075">
    <property type="entry name" value="FtsX_ECD"/>
    <property type="match status" value="1"/>
</dbReference>
<evidence type="ECO:0000313" key="17">
    <source>
        <dbReference type="Proteomes" id="UP000242857"/>
    </source>
</evidence>
<dbReference type="GO" id="GO:0032153">
    <property type="term" value="C:cell division site"/>
    <property type="evidence" value="ECO:0007669"/>
    <property type="project" value="TreeGrafter"/>
</dbReference>
<dbReference type="GO" id="GO:0051301">
    <property type="term" value="P:cell division"/>
    <property type="evidence" value="ECO:0007669"/>
    <property type="project" value="UniProtKB-KW"/>
</dbReference>
<protein>
    <recommendedName>
        <fullName evidence="4 12">Cell division protein FtsX</fullName>
    </recommendedName>
</protein>
<dbReference type="AlphaFoldDB" id="A0A1M4TZM4"/>
<feature type="domain" description="FtsX extracellular" evidence="15">
    <location>
        <begin position="75"/>
        <end position="166"/>
    </location>
</feature>
<name>A0A1M4TZM4_9GAMM</name>
<keyword evidence="7 12" id="KW-0132">Cell division</keyword>
<comment type="function">
    <text evidence="12">Part of the ABC transporter FtsEX involved in cellular division.</text>
</comment>
<keyword evidence="5 12" id="KW-1003">Cell membrane</keyword>
<keyword evidence="17" id="KW-1185">Reference proteome</keyword>
<feature type="transmembrane region" description="Helical" evidence="13">
    <location>
        <begin position="186"/>
        <end position="206"/>
    </location>
</feature>
<keyword evidence="9 13" id="KW-1133">Transmembrane helix</keyword>
<dbReference type="InterPro" id="IPR040690">
    <property type="entry name" value="FtsX_ECD"/>
</dbReference>
<evidence type="ECO:0000259" key="15">
    <source>
        <dbReference type="Pfam" id="PF18075"/>
    </source>
</evidence>
<evidence type="ECO:0000256" key="10">
    <source>
        <dbReference type="ARBA" id="ARBA00023136"/>
    </source>
</evidence>
<dbReference type="EMBL" id="FQUK01000006">
    <property type="protein sequence ID" value="SHE49797.1"/>
    <property type="molecule type" value="Genomic_DNA"/>
</dbReference>
<dbReference type="PANTHER" id="PTHR47755:SF1">
    <property type="entry name" value="CELL DIVISION PROTEIN FTSX"/>
    <property type="match status" value="1"/>
</dbReference>
<evidence type="ECO:0000313" key="16">
    <source>
        <dbReference type="EMBL" id="SHE49797.1"/>
    </source>
</evidence>
<dbReference type="STRING" id="213588.SAMN02745204_00561"/>
<keyword evidence="6 12" id="KW-0997">Cell inner membrane</keyword>
<evidence type="ECO:0000256" key="6">
    <source>
        <dbReference type="ARBA" id="ARBA00022519"/>
    </source>
</evidence>
<gene>
    <name evidence="16" type="ORF">SAMN02745204_00561</name>
</gene>
<dbReference type="InterPro" id="IPR004513">
    <property type="entry name" value="FtsX"/>
</dbReference>
<dbReference type="OrthoDB" id="9813411at2"/>
<evidence type="ECO:0000256" key="12">
    <source>
        <dbReference type="PIRNR" id="PIRNR003097"/>
    </source>
</evidence>
<feature type="domain" description="ABC3 transporter permease C-terminal" evidence="14">
    <location>
        <begin position="189"/>
        <end position="306"/>
    </location>
</feature>